<accession>A0A0A5FZK2</accession>
<evidence type="ECO:0000256" key="1">
    <source>
        <dbReference type="SAM" id="Phobius"/>
    </source>
</evidence>
<dbReference type="RefSeq" id="WP_154657367.1">
    <property type="nucleotide sequence ID" value="NZ_AULJ01000045.1"/>
</dbReference>
<evidence type="ECO:0000313" key="2">
    <source>
        <dbReference type="EMBL" id="KGX85224.1"/>
    </source>
</evidence>
<protein>
    <submittedName>
        <fullName evidence="2">Uncharacterized protein</fullName>
    </submittedName>
</protein>
<dbReference type="Proteomes" id="UP000030403">
    <property type="component" value="Unassembled WGS sequence"/>
</dbReference>
<keyword evidence="1" id="KW-1133">Transmembrane helix</keyword>
<dbReference type="EMBL" id="AVPF01000042">
    <property type="protein sequence ID" value="KGX85224.1"/>
    <property type="molecule type" value="Genomic_DNA"/>
</dbReference>
<evidence type="ECO:0000313" key="3">
    <source>
        <dbReference type="Proteomes" id="UP000030403"/>
    </source>
</evidence>
<feature type="transmembrane region" description="Helical" evidence="1">
    <location>
        <begin position="6"/>
        <end position="27"/>
    </location>
</feature>
<keyword evidence="1" id="KW-0472">Membrane</keyword>
<proteinExistence type="predicted"/>
<gene>
    <name evidence="2" type="ORF">N783_14970</name>
</gene>
<sequence>MSDYTSLTIIALLFIILISILNIGIILSKSLKAQIDLEKALYRLIEVTKERH</sequence>
<keyword evidence="3" id="KW-1185">Reference proteome</keyword>
<dbReference type="AlphaFoldDB" id="A0A0A5FZK2"/>
<organism evidence="2 3">
    <name type="scientific">Pontibacillus marinus BH030004 = DSM 16465</name>
    <dbReference type="NCBI Taxonomy" id="1385511"/>
    <lineage>
        <taxon>Bacteria</taxon>
        <taxon>Bacillati</taxon>
        <taxon>Bacillota</taxon>
        <taxon>Bacilli</taxon>
        <taxon>Bacillales</taxon>
        <taxon>Bacillaceae</taxon>
        <taxon>Pontibacillus</taxon>
    </lineage>
</organism>
<dbReference type="STRING" id="1385511.GCA_000425225_03388"/>
<name>A0A0A5FZK2_9BACI</name>
<keyword evidence="1" id="KW-0812">Transmembrane</keyword>
<comment type="caution">
    <text evidence="2">The sequence shown here is derived from an EMBL/GenBank/DDBJ whole genome shotgun (WGS) entry which is preliminary data.</text>
</comment>
<reference evidence="2 3" key="1">
    <citation type="submission" date="2013-08" db="EMBL/GenBank/DDBJ databases">
        <authorList>
            <person name="Huang J."/>
            <person name="Wang G."/>
        </authorList>
    </citation>
    <scope>NUCLEOTIDE SEQUENCE [LARGE SCALE GENOMIC DNA]</scope>
    <source>
        <strain evidence="2 3">BH030004</strain>
    </source>
</reference>